<sequence length="342" mass="37507">MRHSTKRKQLRLVAVLPATALLAAACNAAGGDGNGGEDGSVTLSFANSYTTNHPHTRCGIERVAEKVAEQDAGVEIETFPDSQLGADDERFTSVMSGDVDMDVQGSSALASAYAPIGVFDMAYAIDGPDHLFEVVDGGAADEVFAGFREETGARVLDTWYFGMRHFSANEPIRTPGDLEGLRMRFPDSPTYLTNAEAMGAEATPVAFEEVYVSLQQGVIDGQENPIPTIAEKSFDEVQSHVSMSGHQTGSQMIVISEDRWQELSGEQQDALAAAVHETRQENRTCIEEDEDEIIREWEQGGDVEIVDDVDRDAFRARTEEYFLDNLDGKQLEFYEKTRESTS</sequence>
<dbReference type="PROSITE" id="PS51257">
    <property type="entry name" value="PROKAR_LIPOPROTEIN"/>
    <property type="match status" value="1"/>
</dbReference>
<evidence type="ECO:0000256" key="2">
    <source>
        <dbReference type="ARBA" id="ARBA00009023"/>
    </source>
</evidence>
<dbReference type="Gene3D" id="3.40.190.170">
    <property type="entry name" value="Bacterial extracellular solute-binding protein, family 7"/>
    <property type="match status" value="1"/>
</dbReference>
<feature type="signal peptide" evidence="5">
    <location>
        <begin position="1"/>
        <end position="28"/>
    </location>
</feature>
<proteinExistence type="inferred from homology"/>
<evidence type="ECO:0000256" key="5">
    <source>
        <dbReference type="SAM" id="SignalP"/>
    </source>
</evidence>
<accession>A0A238VSB1</accession>
<name>A0A238VSB1_9PSEU</name>
<organism evidence="6 7">
    <name type="scientific">Haloechinothrix alba</name>
    <dbReference type="NCBI Taxonomy" id="664784"/>
    <lineage>
        <taxon>Bacteria</taxon>
        <taxon>Bacillati</taxon>
        <taxon>Actinomycetota</taxon>
        <taxon>Actinomycetes</taxon>
        <taxon>Pseudonocardiales</taxon>
        <taxon>Pseudonocardiaceae</taxon>
        <taxon>Haloechinothrix</taxon>
    </lineage>
</organism>
<dbReference type="InterPro" id="IPR038404">
    <property type="entry name" value="TRAP_DctP_sf"/>
</dbReference>
<dbReference type="PANTHER" id="PTHR33376:SF4">
    <property type="entry name" value="SIALIC ACID-BINDING PERIPLASMIC PROTEIN SIAP"/>
    <property type="match status" value="1"/>
</dbReference>
<evidence type="ECO:0000256" key="4">
    <source>
        <dbReference type="ARBA" id="ARBA00022729"/>
    </source>
</evidence>
<keyword evidence="7" id="KW-1185">Reference proteome</keyword>
<dbReference type="Pfam" id="PF03480">
    <property type="entry name" value="DctP"/>
    <property type="match status" value="1"/>
</dbReference>
<comment type="similarity">
    <text evidence="2">Belongs to the bacterial solute-binding protein 7 family.</text>
</comment>
<dbReference type="AlphaFoldDB" id="A0A238VSB1"/>
<dbReference type="EMBL" id="FZNW01000003">
    <property type="protein sequence ID" value="SNR36399.1"/>
    <property type="molecule type" value="Genomic_DNA"/>
</dbReference>
<dbReference type="Proteomes" id="UP000198348">
    <property type="component" value="Unassembled WGS sequence"/>
</dbReference>
<comment type="subcellular location">
    <subcellularLocation>
        <location evidence="1">Cell envelope</location>
    </subcellularLocation>
</comment>
<evidence type="ECO:0000313" key="7">
    <source>
        <dbReference type="Proteomes" id="UP000198348"/>
    </source>
</evidence>
<dbReference type="NCBIfam" id="NF037995">
    <property type="entry name" value="TRAP_S1"/>
    <property type="match status" value="1"/>
</dbReference>
<dbReference type="OrthoDB" id="9815946at2"/>
<evidence type="ECO:0000256" key="3">
    <source>
        <dbReference type="ARBA" id="ARBA00022448"/>
    </source>
</evidence>
<protein>
    <submittedName>
        <fullName evidence="6">Tripartite ATP-independent transporter solute receptor, DctP family</fullName>
    </submittedName>
</protein>
<evidence type="ECO:0000256" key="1">
    <source>
        <dbReference type="ARBA" id="ARBA00004196"/>
    </source>
</evidence>
<keyword evidence="4 5" id="KW-0732">Signal</keyword>
<dbReference type="GO" id="GO:0030288">
    <property type="term" value="C:outer membrane-bounded periplasmic space"/>
    <property type="evidence" value="ECO:0007669"/>
    <property type="project" value="InterPro"/>
</dbReference>
<feature type="chain" id="PRO_5038684483" evidence="5">
    <location>
        <begin position="29"/>
        <end position="342"/>
    </location>
</feature>
<dbReference type="NCBIfam" id="TIGR00787">
    <property type="entry name" value="dctP"/>
    <property type="match status" value="1"/>
</dbReference>
<keyword evidence="6" id="KW-0675">Receptor</keyword>
<dbReference type="GO" id="GO:0055085">
    <property type="term" value="P:transmembrane transport"/>
    <property type="evidence" value="ECO:0007669"/>
    <property type="project" value="InterPro"/>
</dbReference>
<keyword evidence="3" id="KW-0813">Transport</keyword>
<dbReference type="InterPro" id="IPR018389">
    <property type="entry name" value="DctP_fam"/>
</dbReference>
<gene>
    <name evidence="6" type="ORF">SAMN06265360_103236</name>
</gene>
<evidence type="ECO:0000313" key="6">
    <source>
        <dbReference type="EMBL" id="SNR36399.1"/>
    </source>
</evidence>
<reference evidence="7" key="1">
    <citation type="submission" date="2017-06" db="EMBL/GenBank/DDBJ databases">
        <authorList>
            <person name="Varghese N."/>
            <person name="Submissions S."/>
        </authorList>
    </citation>
    <scope>NUCLEOTIDE SEQUENCE [LARGE SCALE GENOMIC DNA]</scope>
    <source>
        <strain evidence="7">DSM 45207</strain>
    </source>
</reference>
<dbReference type="RefSeq" id="WP_089300077.1">
    <property type="nucleotide sequence ID" value="NZ_FZNW01000003.1"/>
</dbReference>
<dbReference type="PANTHER" id="PTHR33376">
    <property type="match status" value="1"/>
</dbReference>
<dbReference type="InterPro" id="IPR004682">
    <property type="entry name" value="TRAP_DctP"/>
</dbReference>
<dbReference type="PIRSF" id="PIRSF006470">
    <property type="entry name" value="DctB"/>
    <property type="match status" value="1"/>
</dbReference>